<dbReference type="PANTHER" id="PTHR31257">
    <property type="entry name" value="RICIN B-LIKE LECTIN EULS3"/>
    <property type="match status" value="1"/>
</dbReference>
<gene>
    <name evidence="1" type="ORF">FCM35_KLT10427</name>
</gene>
<dbReference type="InterPro" id="IPR035992">
    <property type="entry name" value="Ricin_B-like_lectins"/>
</dbReference>
<keyword evidence="2" id="KW-1185">Reference proteome</keyword>
<dbReference type="SUPFAM" id="SSF50370">
    <property type="entry name" value="Ricin B-like lectins"/>
    <property type="match status" value="2"/>
</dbReference>
<sequence length="390" mass="44322">MRKVSWWSVGFRWQGEVALGRREKLRAKRAAESGGELDFKVRTPILCVQREEVQLGLEMMEVGSGSGAGGRWLDTMRITCLLDDDYSVAMYGGHVTLAPANPHDPRQHWLLHQAIKLKDRDAQPAFSLVNRATKRAMQSPGAKGFPMPLVAYDPVSPDKSVLWTLSKDARHGYRQVRWLGDTNLLLTTIHDTLCDGTNLLLWPHNNRSNNQYWKIEPYDADILDDLKACYLAVPRPTVPNRIFKIFCHSKPDYNLTADKDTDAVMLARADSQNEYQKWIKDDRYGRHVKDQDGYASFALVNKATGKAIKRGLGTGHIVRQGVFNPYYLDESLLWRESSGSGFREIRVHNDVSVLLHAHHADSTYFANWALVGLSKRNGTGNQRWKVHEIN</sequence>
<dbReference type="AlphaFoldDB" id="A0A833QUG6"/>
<dbReference type="Proteomes" id="UP000623129">
    <property type="component" value="Unassembled WGS sequence"/>
</dbReference>
<accession>A0A833QUG6</accession>
<comment type="caution">
    <text evidence="1">The sequence shown here is derived from an EMBL/GenBank/DDBJ whole genome shotgun (WGS) entry which is preliminary data.</text>
</comment>
<dbReference type="Gene3D" id="2.80.10.50">
    <property type="match status" value="1"/>
</dbReference>
<evidence type="ECO:0000313" key="2">
    <source>
        <dbReference type="Proteomes" id="UP000623129"/>
    </source>
</evidence>
<dbReference type="PANTHER" id="PTHR31257:SF21">
    <property type="entry name" value="OS07G0683600 PROTEIN"/>
    <property type="match status" value="1"/>
</dbReference>
<proteinExistence type="predicted"/>
<dbReference type="OrthoDB" id="717496at2759"/>
<organism evidence="1 2">
    <name type="scientific">Carex littledalei</name>
    <dbReference type="NCBI Taxonomy" id="544730"/>
    <lineage>
        <taxon>Eukaryota</taxon>
        <taxon>Viridiplantae</taxon>
        <taxon>Streptophyta</taxon>
        <taxon>Embryophyta</taxon>
        <taxon>Tracheophyta</taxon>
        <taxon>Spermatophyta</taxon>
        <taxon>Magnoliopsida</taxon>
        <taxon>Liliopsida</taxon>
        <taxon>Poales</taxon>
        <taxon>Cyperaceae</taxon>
        <taxon>Cyperoideae</taxon>
        <taxon>Cariceae</taxon>
        <taxon>Carex</taxon>
        <taxon>Carex subgen. Euthyceras</taxon>
    </lineage>
</organism>
<dbReference type="EMBL" id="SWLB01000020">
    <property type="protein sequence ID" value="KAF3325356.1"/>
    <property type="molecule type" value="Genomic_DNA"/>
</dbReference>
<dbReference type="PROSITE" id="PS50231">
    <property type="entry name" value="RICIN_B_LECTIN"/>
    <property type="match status" value="1"/>
</dbReference>
<reference evidence="1" key="1">
    <citation type="submission" date="2020-01" db="EMBL/GenBank/DDBJ databases">
        <title>Genome sequence of Kobresia littledalei, the first chromosome-level genome in the family Cyperaceae.</title>
        <authorList>
            <person name="Qu G."/>
        </authorList>
    </citation>
    <scope>NUCLEOTIDE SEQUENCE</scope>
    <source>
        <strain evidence="1">C.B.Clarke</strain>
        <tissue evidence="1">Leaf</tissue>
    </source>
</reference>
<dbReference type="InterPro" id="IPR040249">
    <property type="entry name" value="Ricin_B-like_lectin_EULS3-like"/>
</dbReference>
<name>A0A833QUG6_9POAL</name>
<keyword evidence="1" id="KW-0430">Lectin</keyword>
<protein>
    <submittedName>
        <fullName evidence="1">Ricin-type beta-trefoil lectin domain-like protein</fullName>
    </submittedName>
</protein>
<dbReference type="GO" id="GO:0030246">
    <property type="term" value="F:carbohydrate binding"/>
    <property type="evidence" value="ECO:0007669"/>
    <property type="project" value="UniProtKB-KW"/>
</dbReference>
<evidence type="ECO:0000313" key="1">
    <source>
        <dbReference type="EMBL" id="KAF3325356.1"/>
    </source>
</evidence>